<dbReference type="RefSeq" id="WP_096862881.1">
    <property type="nucleotide sequence ID" value="NZ_CP023668.1"/>
</dbReference>
<dbReference type="EMBL" id="CP023668">
    <property type="protein sequence ID" value="ATG97593.1"/>
    <property type="molecule type" value="Genomic_DNA"/>
</dbReference>
<dbReference type="AlphaFoldDB" id="A0A291IS44"/>
<evidence type="ECO:0000313" key="1">
    <source>
        <dbReference type="EMBL" id="ATG97593.1"/>
    </source>
</evidence>
<dbReference type="InterPro" id="IPR051782">
    <property type="entry name" value="ABC_Transporter_VariousFunc"/>
</dbReference>
<dbReference type="SUPFAM" id="SSF52540">
    <property type="entry name" value="P-loop containing nucleoside triphosphate hydrolases"/>
    <property type="match status" value="1"/>
</dbReference>
<name>A0A291IS44_9MOLU</name>
<accession>A0A291IS44</accession>
<dbReference type="InterPro" id="IPR027417">
    <property type="entry name" value="P-loop_NTPase"/>
</dbReference>
<protein>
    <submittedName>
        <fullName evidence="1">Uncharacterized protein</fullName>
    </submittedName>
</protein>
<dbReference type="PANTHER" id="PTHR42939">
    <property type="entry name" value="ABC TRANSPORTER ATP-BINDING PROTEIN ALBC-RELATED"/>
    <property type="match status" value="1"/>
</dbReference>
<dbReference type="SMART" id="SM00382">
    <property type="entry name" value="AAA"/>
    <property type="match status" value="1"/>
</dbReference>
<dbReference type="OrthoDB" id="9779029at2"/>
<dbReference type="Gene3D" id="3.40.50.300">
    <property type="entry name" value="P-loop containing nucleotide triphosphate hydrolases"/>
    <property type="match status" value="1"/>
</dbReference>
<dbReference type="CDD" id="cd03230">
    <property type="entry name" value="ABC_DR_subfamily_A"/>
    <property type="match status" value="1"/>
</dbReference>
<proteinExistence type="predicted"/>
<dbReference type="InterPro" id="IPR003439">
    <property type="entry name" value="ABC_transporter-like_ATP-bd"/>
</dbReference>
<dbReference type="InterPro" id="IPR003593">
    <property type="entry name" value="AAA+_ATPase"/>
</dbReference>
<gene>
    <name evidence="1" type="ORF">CP520_02405</name>
</gene>
<sequence length="244" mass="27847">MLEIKNIKKGFKNQEVLKGINTDFKEGNVYGLLGNNGVGKTTLLKIIFNELDADGGEIVYNNIAQKDINYKDWYYFTETNDLPLDVSTYQFLKTNSLLMGLSDEEFKKRLNDAQEIIPINFKLKQKMKKLSSGQKKMVCCLSVLIAKPKVVFLDEPTANVDQENKEIIKDLIKALKSEDRIIVIITHLIEEIEDVLTNVVIIDDGVVKIDQPLKKKSASVIFDENIEQRDKTNENEILGDYLNE</sequence>
<dbReference type="GO" id="GO:0005524">
    <property type="term" value="F:ATP binding"/>
    <property type="evidence" value="ECO:0007669"/>
    <property type="project" value="InterPro"/>
</dbReference>
<keyword evidence="2" id="KW-1185">Reference proteome</keyword>
<dbReference type="GO" id="GO:0016887">
    <property type="term" value="F:ATP hydrolysis activity"/>
    <property type="evidence" value="ECO:0007669"/>
    <property type="project" value="InterPro"/>
</dbReference>
<dbReference type="PROSITE" id="PS50893">
    <property type="entry name" value="ABC_TRANSPORTER_2"/>
    <property type="match status" value="1"/>
</dbReference>
<evidence type="ECO:0000313" key="2">
    <source>
        <dbReference type="Proteomes" id="UP000232227"/>
    </source>
</evidence>
<dbReference type="Proteomes" id="UP000232227">
    <property type="component" value="Chromosome"/>
</dbReference>
<dbReference type="PANTHER" id="PTHR42939:SF1">
    <property type="entry name" value="ABC TRANSPORTER ATP-BINDING PROTEIN ALBC-RELATED"/>
    <property type="match status" value="1"/>
</dbReference>
<reference evidence="1 2" key="1">
    <citation type="submission" date="2017-09" db="EMBL/GenBank/DDBJ databases">
        <title>SPAdes assembly of the Mesoplasma lactucae genome.</title>
        <authorList>
            <person name="Knight T.F."/>
            <person name="Rubinstein R."/>
            <person name="Citino T."/>
        </authorList>
    </citation>
    <scope>NUCLEOTIDE SEQUENCE [LARGE SCALE GENOMIC DNA]</scope>
    <source>
        <strain evidence="1 2">831-C4</strain>
    </source>
</reference>
<organism evidence="1 2">
    <name type="scientific">Mesoplasma lactucae ATCC 49193</name>
    <dbReference type="NCBI Taxonomy" id="81460"/>
    <lineage>
        <taxon>Bacteria</taxon>
        <taxon>Bacillati</taxon>
        <taxon>Mycoplasmatota</taxon>
        <taxon>Mollicutes</taxon>
        <taxon>Entomoplasmatales</taxon>
        <taxon>Entomoplasmataceae</taxon>
        <taxon>Mesoplasma</taxon>
    </lineage>
</organism>
<dbReference type="Pfam" id="PF00005">
    <property type="entry name" value="ABC_tran"/>
    <property type="match status" value="1"/>
</dbReference>
<dbReference type="KEGG" id="mlac:CP520_02405"/>